<evidence type="ECO:0000313" key="2">
    <source>
        <dbReference type="EMBL" id="MCV7226841.1"/>
    </source>
</evidence>
<accession>A0ABT3CBQ4</accession>
<gene>
    <name evidence="2" type="ORF">H7J73_12465</name>
</gene>
<comment type="caution">
    <text evidence="2">The sequence shown here is derived from an EMBL/GenBank/DDBJ whole genome shotgun (WGS) entry which is preliminary data.</text>
</comment>
<name>A0ABT3CBQ4_9MYCO</name>
<evidence type="ECO:0000313" key="3">
    <source>
        <dbReference type="Proteomes" id="UP001526201"/>
    </source>
</evidence>
<evidence type="ECO:0000256" key="1">
    <source>
        <dbReference type="SAM" id="MobiDB-lite"/>
    </source>
</evidence>
<feature type="region of interest" description="Disordered" evidence="1">
    <location>
        <begin position="103"/>
        <end position="153"/>
    </location>
</feature>
<dbReference type="EMBL" id="JACKTY010000028">
    <property type="protein sequence ID" value="MCV7226841.1"/>
    <property type="molecule type" value="Genomic_DNA"/>
</dbReference>
<protein>
    <submittedName>
        <fullName evidence="2">Intersectin-EH binding protein Ibp1</fullName>
    </submittedName>
</protein>
<dbReference type="RefSeq" id="WP_264067719.1">
    <property type="nucleotide sequence ID" value="NZ_JACKTY010000028.1"/>
</dbReference>
<dbReference type="Proteomes" id="UP001526201">
    <property type="component" value="Unassembled WGS sequence"/>
</dbReference>
<organism evidence="2 3">
    <name type="scientific">Mycolicibacterium komossense</name>
    <dbReference type="NCBI Taxonomy" id="1779"/>
    <lineage>
        <taxon>Bacteria</taxon>
        <taxon>Bacillati</taxon>
        <taxon>Actinomycetota</taxon>
        <taxon>Actinomycetes</taxon>
        <taxon>Mycobacteriales</taxon>
        <taxon>Mycobacteriaceae</taxon>
        <taxon>Mycolicibacterium</taxon>
    </lineage>
</organism>
<sequence>MQALTAFPLAVRKVLLFSGIAATVTVIVLGALAVMAPVTAISAKCPVGESEDLFTEVCVPELSPSIIELTPSVFGGAPEVDGVPCTGHNSYECIGLAEESLGSGASTVSAPNPAAMVSGQSDAPATTAPETPAGPPTGQNLTLSPGVSPAASP</sequence>
<reference evidence="2 3" key="1">
    <citation type="journal article" date="2022" name="BMC Genomics">
        <title>Comparative genome analysis of mycobacteria focusing on tRNA and non-coding RNA.</title>
        <authorList>
            <person name="Behra P.R.K."/>
            <person name="Pettersson B.M.F."/>
            <person name="Ramesh M."/>
            <person name="Das S."/>
            <person name="Dasgupta S."/>
            <person name="Kirsebom L.A."/>
        </authorList>
    </citation>
    <scope>NUCLEOTIDE SEQUENCE [LARGE SCALE GENOMIC DNA]</scope>
    <source>
        <strain evidence="2 3">DSM 44078</strain>
    </source>
</reference>
<keyword evidence="3" id="KW-1185">Reference proteome</keyword>
<proteinExistence type="predicted"/>